<protein>
    <recommendedName>
        <fullName evidence="2">C2 domain-containing protein</fullName>
    </recommendedName>
</protein>
<dbReference type="PROSITE" id="PS50004">
    <property type="entry name" value="C2"/>
    <property type="match status" value="1"/>
</dbReference>
<dbReference type="Gene3D" id="2.60.40.150">
    <property type="entry name" value="C2 domain"/>
    <property type="match status" value="1"/>
</dbReference>
<dbReference type="PANTHER" id="PTHR11200">
    <property type="entry name" value="INOSITOL 5-PHOSPHATASE"/>
    <property type="match status" value="1"/>
</dbReference>
<dbReference type="AlphaFoldDB" id="A0AAE0G4P4"/>
<dbReference type="InterPro" id="IPR000008">
    <property type="entry name" value="C2_dom"/>
</dbReference>
<accession>A0AAE0G4P4</accession>
<dbReference type="GO" id="GO:0046856">
    <property type="term" value="P:phosphatidylinositol dephosphorylation"/>
    <property type="evidence" value="ECO:0007669"/>
    <property type="project" value="InterPro"/>
</dbReference>
<comment type="caution">
    <text evidence="3">The sequence shown here is derived from an EMBL/GenBank/DDBJ whole genome shotgun (WGS) entry which is preliminary data.</text>
</comment>
<dbReference type="SUPFAM" id="SSF49562">
    <property type="entry name" value="C2 domain (Calcium/lipid-binding domain, CaLB)"/>
    <property type="match status" value="1"/>
</dbReference>
<dbReference type="Gene3D" id="3.60.10.10">
    <property type="entry name" value="Endonuclease/exonuclease/phosphatase"/>
    <property type="match status" value="1"/>
</dbReference>
<dbReference type="CDD" id="cd00030">
    <property type="entry name" value="C2"/>
    <property type="match status" value="1"/>
</dbReference>
<dbReference type="PANTHER" id="PTHR11200:SF291">
    <property type="entry name" value="INOSITOL 5-PHOSPHATASE"/>
    <property type="match status" value="1"/>
</dbReference>
<dbReference type="InterPro" id="IPR046985">
    <property type="entry name" value="IP5"/>
</dbReference>
<dbReference type="Pfam" id="PF00168">
    <property type="entry name" value="C2"/>
    <property type="match status" value="1"/>
</dbReference>
<dbReference type="Proteomes" id="UP001190700">
    <property type="component" value="Unassembled WGS sequence"/>
</dbReference>
<evidence type="ECO:0000256" key="1">
    <source>
        <dbReference type="SAM" id="MobiDB-lite"/>
    </source>
</evidence>
<dbReference type="GO" id="GO:0004439">
    <property type="term" value="F:phosphatidylinositol-4,5-bisphosphate 5-phosphatase activity"/>
    <property type="evidence" value="ECO:0007669"/>
    <property type="project" value="TreeGrafter"/>
</dbReference>
<evidence type="ECO:0000313" key="3">
    <source>
        <dbReference type="EMBL" id="KAK3271514.1"/>
    </source>
</evidence>
<sequence>MEFRTRERSGVRHNLSLSLPQPETVSHAWQRALKAWRQATLLGSSNCDNKYSTGDGDGTDQPQRKTSRYQSQIKRSSICSVAGPMGSCRLGVRLLEGMLEDGKQDSYCEVEVIGVKRRSNTVKRTDKPKYEDLFIFDIDDIRDVTVNVSLFISGMLSSTLKGTTVQKLPDWWHGADDENTPEPAWCTLYSKSGVMLKSQVRLQLIMRHHSAQFMTPISLFVGSWNVGNAPPAADLTPWLKTRGHGLVVIGTQECFYEHRSFASSCHEDWSITLQEHLGDQYMLLEAISMGQIRINGGNGPSTLSVKCLPCPKCLQPP</sequence>
<gene>
    <name evidence="3" type="ORF">CYMTET_20144</name>
</gene>
<evidence type="ECO:0000313" key="4">
    <source>
        <dbReference type="Proteomes" id="UP001190700"/>
    </source>
</evidence>
<dbReference type="EMBL" id="LGRX02009672">
    <property type="protein sequence ID" value="KAK3271514.1"/>
    <property type="molecule type" value="Genomic_DNA"/>
</dbReference>
<organism evidence="3 4">
    <name type="scientific">Cymbomonas tetramitiformis</name>
    <dbReference type="NCBI Taxonomy" id="36881"/>
    <lineage>
        <taxon>Eukaryota</taxon>
        <taxon>Viridiplantae</taxon>
        <taxon>Chlorophyta</taxon>
        <taxon>Pyramimonadophyceae</taxon>
        <taxon>Pyramimonadales</taxon>
        <taxon>Pyramimonadaceae</taxon>
        <taxon>Cymbomonas</taxon>
    </lineage>
</organism>
<proteinExistence type="predicted"/>
<dbReference type="InterPro" id="IPR036691">
    <property type="entry name" value="Endo/exonu/phosph_ase_sf"/>
</dbReference>
<dbReference type="SUPFAM" id="SSF56219">
    <property type="entry name" value="DNase I-like"/>
    <property type="match status" value="1"/>
</dbReference>
<dbReference type="InterPro" id="IPR035892">
    <property type="entry name" value="C2_domain_sf"/>
</dbReference>
<name>A0AAE0G4P4_9CHLO</name>
<reference evidence="3 4" key="1">
    <citation type="journal article" date="2015" name="Genome Biol. Evol.">
        <title>Comparative Genomics of a Bacterivorous Green Alga Reveals Evolutionary Causalities and Consequences of Phago-Mixotrophic Mode of Nutrition.</title>
        <authorList>
            <person name="Burns J.A."/>
            <person name="Paasch A."/>
            <person name="Narechania A."/>
            <person name="Kim E."/>
        </authorList>
    </citation>
    <scope>NUCLEOTIDE SEQUENCE [LARGE SCALE GENOMIC DNA]</scope>
    <source>
        <strain evidence="3 4">PLY_AMNH</strain>
    </source>
</reference>
<feature type="region of interest" description="Disordered" evidence="1">
    <location>
        <begin position="47"/>
        <end position="69"/>
    </location>
</feature>
<feature type="domain" description="C2" evidence="2">
    <location>
        <begin position="67"/>
        <end position="186"/>
    </location>
</feature>
<keyword evidence="4" id="KW-1185">Reference proteome</keyword>
<evidence type="ECO:0000259" key="2">
    <source>
        <dbReference type="PROSITE" id="PS50004"/>
    </source>
</evidence>